<evidence type="ECO:0000259" key="3">
    <source>
        <dbReference type="Pfam" id="PF03435"/>
    </source>
</evidence>
<dbReference type="GO" id="GO:0009247">
    <property type="term" value="P:glycolipid biosynthetic process"/>
    <property type="evidence" value="ECO:0000318"/>
    <property type="project" value="GO_Central"/>
</dbReference>
<dbReference type="InterPro" id="IPR051276">
    <property type="entry name" value="Saccharopine_DH-like_oxidrdct"/>
</dbReference>
<keyword evidence="5" id="KW-1185">Reference proteome</keyword>
<keyword evidence="2" id="KW-0812">Transmembrane</keyword>
<reference evidence="5" key="1">
    <citation type="journal article" date="2016" name="Nature">
        <title>The genome of the seagrass Zostera marina reveals angiosperm adaptation to the sea.</title>
        <authorList>
            <person name="Olsen J.L."/>
            <person name="Rouze P."/>
            <person name="Verhelst B."/>
            <person name="Lin Y.-C."/>
            <person name="Bayer T."/>
            <person name="Collen J."/>
            <person name="Dattolo E."/>
            <person name="De Paoli E."/>
            <person name="Dittami S."/>
            <person name="Maumus F."/>
            <person name="Michel G."/>
            <person name="Kersting A."/>
            <person name="Lauritano C."/>
            <person name="Lohaus R."/>
            <person name="Toepel M."/>
            <person name="Tonon T."/>
            <person name="Vanneste K."/>
            <person name="Amirebrahimi M."/>
            <person name="Brakel J."/>
            <person name="Bostroem C."/>
            <person name="Chovatia M."/>
            <person name="Grimwood J."/>
            <person name="Jenkins J.W."/>
            <person name="Jueterbock A."/>
            <person name="Mraz A."/>
            <person name="Stam W.T."/>
            <person name="Tice H."/>
            <person name="Bornberg-Bauer E."/>
            <person name="Green P.J."/>
            <person name="Pearson G.A."/>
            <person name="Procaccini G."/>
            <person name="Duarte C.M."/>
            <person name="Schmutz J."/>
            <person name="Reusch T.B.H."/>
            <person name="Van de Peer Y."/>
        </authorList>
    </citation>
    <scope>NUCLEOTIDE SEQUENCE [LARGE SCALE GENOMIC DNA]</scope>
    <source>
        <strain evidence="5">cv. Finnish</strain>
    </source>
</reference>
<evidence type="ECO:0000256" key="2">
    <source>
        <dbReference type="SAM" id="Phobius"/>
    </source>
</evidence>
<feature type="domain" description="Saccharopine dehydrogenase NADP binding" evidence="3">
    <location>
        <begin position="23"/>
        <end position="156"/>
    </location>
</feature>
<evidence type="ECO:0000256" key="1">
    <source>
        <dbReference type="ARBA" id="ARBA00038048"/>
    </source>
</evidence>
<proteinExistence type="inferred from homology"/>
<keyword evidence="2" id="KW-1133">Transmembrane helix</keyword>
<comment type="caution">
    <text evidence="4">The sequence shown here is derived from an EMBL/GenBank/DDBJ whole genome shotgun (WGS) entry which is preliminary data.</text>
</comment>
<dbReference type="OMA" id="KRPVQMH"/>
<name>A0A0K9PQG5_ZOSMR</name>
<dbReference type="Proteomes" id="UP000036987">
    <property type="component" value="Unassembled WGS sequence"/>
</dbReference>
<dbReference type="PANTHER" id="PTHR12286">
    <property type="entry name" value="SACCHAROPINE DEHYDROGENASE-LIKE OXIDOREDUCTASE"/>
    <property type="match status" value="1"/>
</dbReference>
<dbReference type="Pfam" id="PF03435">
    <property type="entry name" value="Sacchrp_dh_NADP"/>
    <property type="match status" value="1"/>
</dbReference>
<dbReference type="STRING" id="29655.A0A0K9PQG5"/>
<dbReference type="AlphaFoldDB" id="A0A0K9PQG5"/>
<dbReference type="SUPFAM" id="SSF51735">
    <property type="entry name" value="NAD(P)-binding Rossmann-fold domains"/>
    <property type="match status" value="1"/>
</dbReference>
<gene>
    <name evidence="4" type="ORF">ZOSMA_185G00070</name>
</gene>
<dbReference type="Gene3D" id="3.40.50.720">
    <property type="entry name" value="NAD(P)-binding Rossmann-like Domain"/>
    <property type="match status" value="1"/>
</dbReference>
<dbReference type="PANTHER" id="PTHR12286:SF5">
    <property type="entry name" value="SACCHAROPINE DEHYDROGENASE-LIKE OXIDOREDUCTASE"/>
    <property type="match status" value="1"/>
</dbReference>
<protein>
    <submittedName>
        <fullName evidence="4">Saccharopine dehydrogenase</fullName>
    </submittedName>
</protein>
<dbReference type="InterPro" id="IPR005097">
    <property type="entry name" value="Sacchrp_dh_NADP-bd"/>
</dbReference>
<accession>A0A0K9PQG5</accession>
<evidence type="ECO:0000313" key="5">
    <source>
        <dbReference type="Proteomes" id="UP000036987"/>
    </source>
</evidence>
<keyword evidence="2" id="KW-0472">Membrane</keyword>
<evidence type="ECO:0000313" key="4">
    <source>
        <dbReference type="EMBL" id="KMZ71189.1"/>
    </source>
</evidence>
<dbReference type="OrthoDB" id="10268090at2759"/>
<dbReference type="GO" id="GO:0016020">
    <property type="term" value="C:membrane"/>
    <property type="evidence" value="ECO:0007669"/>
    <property type="project" value="GOC"/>
</dbReference>
<dbReference type="EMBL" id="LFYR01000684">
    <property type="protein sequence ID" value="KMZ71189.1"/>
    <property type="molecule type" value="Genomic_DNA"/>
</dbReference>
<sequence>MVRVSTATTMEGAVTENRRTYDIIIFGASGFTGKYVIREALKHLSVPNSPLKTIALAGRSKSKISAALQWAAYPSAPPSIPIIQADVLSRSSLISLCRQTHVILNCVGPYRLYGEPVVSVCVESGTDYLDITGEPEFIERMEMDYHTKAVEAGCLMVSACGFDSIPAEIGVIFNSRQWKGMSAPNRINAYLELKSEKEGMVGNIGTLESAVLGMANSKNLQEFRRSRPRRAYPVIPGSLPKQALIDYQKDIGVWGVKLPSADATVVRRTLSVLIENPKGLVGDKETKEDSIRRERFWSTVKPVHFSLKLGSKHLINTLQHVFIGTVFLLFTSFSFGRWLIMKYPQTFTFGCFKKTGPTEEAVNGSSFKMWFVGEGYSDVALASQTVSNLDTQIVTSISGPEVGYVTTPIILVQCALIMLADRPRLPKGGVYPPGVVFGPTDLQKRLHDNGIFFDFISKKTLFP</sequence>
<dbReference type="InterPro" id="IPR036291">
    <property type="entry name" value="NAD(P)-bd_dom_sf"/>
</dbReference>
<comment type="similarity">
    <text evidence="1">Belongs to the saccharopine dehydrogenase family.</text>
</comment>
<feature type="transmembrane region" description="Helical" evidence="2">
    <location>
        <begin position="321"/>
        <end position="340"/>
    </location>
</feature>
<dbReference type="GO" id="GO:0005811">
    <property type="term" value="C:lipid droplet"/>
    <property type="evidence" value="ECO:0000318"/>
    <property type="project" value="GO_Central"/>
</dbReference>
<organism evidence="4 5">
    <name type="scientific">Zostera marina</name>
    <name type="common">Eelgrass</name>
    <dbReference type="NCBI Taxonomy" id="29655"/>
    <lineage>
        <taxon>Eukaryota</taxon>
        <taxon>Viridiplantae</taxon>
        <taxon>Streptophyta</taxon>
        <taxon>Embryophyta</taxon>
        <taxon>Tracheophyta</taxon>
        <taxon>Spermatophyta</taxon>
        <taxon>Magnoliopsida</taxon>
        <taxon>Liliopsida</taxon>
        <taxon>Zosteraceae</taxon>
        <taxon>Zostera</taxon>
    </lineage>
</organism>